<reference evidence="4 5" key="1">
    <citation type="submission" date="2010-10" db="EMBL/GenBank/DDBJ databases">
        <title>Complete sequence of Frankia sp. EuI1c.</title>
        <authorList>
            <consortium name="US DOE Joint Genome Institute"/>
            <person name="Lucas S."/>
            <person name="Copeland A."/>
            <person name="Lapidus A."/>
            <person name="Cheng J.-F."/>
            <person name="Bruce D."/>
            <person name="Goodwin L."/>
            <person name="Pitluck S."/>
            <person name="Chertkov O."/>
            <person name="Detter J.C."/>
            <person name="Han C."/>
            <person name="Tapia R."/>
            <person name="Land M."/>
            <person name="Hauser L."/>
            <person name="Jeffries C."/>
            <person name="Kyrpides N."/>
            <person name="Ivanova N."/>
            <person name="Mikhailova N."/>
            <person name="Beauchemin N."/>
            <person name="Sen A."/>
            <person name="Sur S.A."/>
            <person name="Gtari M."/>
            <person name="Wall L."/>
            <person name="Tisa L."/>
            <person name="Woyke T."/>
        </authorList>
    </citation>
    <scope>NUCLEOTIDE SEQUENCE [LARGE SCALE GENOMIC DNA]</scope>
    <source>
        <strain evidence="5">DSM 45817 / CECT 9037 / EuI1c</strain>
    </source>
</reference>
<dbReference type="EMBL" id="CP002299">
    <property type="protein sequence ID" value="ADP80644.1"/>
    <property type="molecule type" value="Genomic_DNA"/>
</dbReference>
<evidence type="ECO:0000259" key="3">
    <source>
        <dbReference type="Pfam" id="PF13649"/>
    </source>
</evidence>
<dbReference type="GO" id="GO:0008168">
    <property type="term" value="F:methyltransferase activity"/>
    <property type="evidence" value="ECO:0007669"/>
    <property type="project" value="UniProtKB-KW"/>
</dbReference>
<dbReference type="STRING" id="298654.FraEuI1c_2611"/>
<dbReference type="PANTHER" id="PTHR44942:SF4">
    <property type="entry name" value="METHYLTRANSFERASE TYPE 11 DOMAIN-CONTAINING PROTEIN"/>
    <property type="match status" value="1"/>
</dbReference>
<dbReference type="OrthoDB" id="9797252at2"/>
<dbReference type="SUPFAM" id="SSF53335">
    <property type="entry name" value="S-adenosyl-L-methionine-dependent methyltransferases"/>
    <property type="match status" value="1"/>
</dbReference>
<dbReference type="CDD" id="cd02440">
    <property type="entry name" value="AdoMet_MTases"/>
    <property type="match status" value="1"/>
</dbReference>
<evidence type="ECO:0000256" key="2">
    <source>
        <dbReference type="ARBA" id="ARBA00022679"/>
    </source>
</evidence>
<dbReference type="InterPro" id="IPR041698">
    <property type="entry name" value="Methyltransf_25"/>
</dbReference>
<proteinExistence type="predicted"/>
<dbReference type="InParanoid" id="E3J411"/>
<keyword evidence="2 4" id="KW-0808">Transferase</keyword>
<dbReference type="Proteomes" id="UP000002484">
    <property type="component" value="Chromosome"/>
</dbReference>
<sequence>MAGDLFTGTAEYYARHRPGYPPAFLAEIGQRLSLSGAGRLLDLGCGPGTLALALAGQVGEVIGVDPEPDMLAEAARQTDLAGIQNVRWVKAHAEDLAPDLGVFQLVTMGRSFHWMRQDRVLESLAEMVAPAGGLAIVNDSCLVRPETDWQRSVEAIQEKFVGTVGRAGNGVLLPPAESMETVLRRSAFRRIDRIVYEFERQWTVEQIIGYMYSTSVPIRRLLGDRRTSFEKEMTEVLTRHSSDHRFTEPVRLAAYFAFREA</sequence>
<dbReference type="AlphaFoldDB" id="E3J411"/>
<dbReference type="PANTHER" id="PTHR44942">
    <property type="entry name" value="METHYLTRANSF_11 DOMAIN-CONTAINING PROTEIN"/>
    <property type="match status" value="1"/>
</dbReference>
<keyword evidence="1 4" id="KW-0489">Methyltransferase</keyword>
<organism evidence="4 5">
    <name type="scientific">Pseudofrankia inefficax (strain DSM 45817 / CECT 9037 / DDB 130130 / EuI1c)</name>
    <name type="common">Frankia inefficax</name>
    <dbReference type="NCBI Taxonomy" id="298654"/>
    <lineage>
        <taxon>Bacteria</taxon>
        <taxon>Bacillati</taxon>
        <taxon>Actinomycetota</taxon>
        <taxon>Actinomycetes</taxon>
        <taxon>Frankiales</taxon>
        <taxon>Frankiaceae</taxon>
        <taxon>Pseudofrankia</taxon>
    </lineage>
</organism>
<dbReference type="RefSeq" id="WP_013423762.1">
    <property type="nucleotide sequence ID" value="NC_014666.1"/>
</dbReference>
<dbReference type="InterPro" id="IPR051052">
    <property type="entry name" value="Diverse_substrate_MTase"/>
</dbReference>
<evidence type="ECO:0000313" key="4">
    <source>
        <dbReference type="EMBL" id="ADP80644.1"/>
    </source>
</evidence>
<name>E3J411_PSEI1</name>
<feature type="domain" description="Methyltransferase" evidence="3">
    <location>
        <begin position="41"/>
        <end position="132"/>
    </location>
</feature>
<protein>
    <submittedName>
        <fullName evidence="4">Methyltransferase type 11</fullName>
    </submittedName>
</protein>
<gene>
    <name evidence="4" type="ordered locus">FraEuI1c_2611</name>
</gene>
<dbReference type="Pfam" id="PF13649">
    <property type="entry name" value="Methyltransf_25"/>
    <property type="match status" value="1"/>
</dbReference>
<dbReference type="InterPro" id="IPR029063">
    <property type="entry name" value="SAM-dependent_MTases_sf"/>
</dbReference>
<evidence type="ECO:0000313" key="5">
    <source>
        <dbReference type="Proteomes" id="UP000002484"/>
    </source>
</evidence>
<dbReference type="GO" id="GO:0032259">
    <property type="term" value="P:methylation"/>
    <property type="evidence" value="ECO:0007669"/>
    <property type="project" value="UniProtKB-KW"/>
</dbReference>
<dbReference type="HOGENOM" id="CLU_080966_0_0_11"/>
<dbReference type="Gene3D" id="3.40.50.150">
    <property type="entry name" value="Vaccinia Virus protein VP39"/>
    <property type="match status" value="1"/>
</dbReference>
<keyword evidence="5" id="KW-1185">Reference proteome</keyword>
<dbReference type="KEGG" id="fri:FraEuI1c_2611"/>
<evidence type="ECO:0000256" key="1">
    <source>
        <dbReference type="ARBA" id="ARBA00022603"/>
    </source>
</evidence>
<accession>E3J411</accession>
<dbReference type="eggNOG" id="COG2226">
    <property type="taxonomic scope" value="Bacteria"/>
</dbReference>